<dbReference type="RefSeq" id="WP_107520128.1">
    <property type="nucleotide sequence ID" value="NZ_PYZH01000026.1"/>
</dbReference>
<evidence type="ECO:0000256" key="3">
    <source>
        <dbReference type="SAM" id="SignalP"/>
    </source>
</evidence>
<sequence length="266" mass="29614">MHKKFYLKALSLTLMSSMLFSTQFSAHAAERNNSNDNINNATIDSKKFVKLDHGILHKDGTYIPPNVYPHYDILQIDEPLDPSDAINNNRTSNKFKIGNINNATIDSKKFVKLDHGILHKDGTYIPPNVYPHYDILQIDEPINVNDATDVNKSSYKTNHNANKGVSNSNNASNKVNYTSNNKAVPNNNNITNTTNYNKLNSNNAMNNDNSSNHYQAKANTQPKASTHSASVLPNTGVTQSNPLINVIAFSSILIGLFLVYRNRIKP</sequence>
<keyword evidence="2" id="KW-0472">Membrane</keyword>
<accession>A0A2T4L1S1</accession>
<proteinExistence type="predicted"/>
<feature type="region of interest" description="Disordered" evidence="1">
    <location>
        <begin position="151"/>
        <end position="236"/>
    </location>
</feature>
<evidence type="ECO:0000256" key="1">
    <source>
        <dbReference type="SAM" id="MobiDB-lite"/>
    </source>
</evidence>
<dbReference type="AlphaFoldDB" id="A0A2T4L1S1"/>
<gene>
    <name evidence="4" type="ORF">BUY48_05620</name>
</gene>
<protein>
    <recommendedName>
        <fullName evidence="6">LPXTG cell wall anchor domain-containing protein</fullName>
    </recommendedName>
</protein>
<dbReference type="Proteomes" id="UP000243350">
    <property type="component" value="Unassembled WGS sequence"/>
</dbReference>
<feature type="transmembrane region" description="Helical" evidence="2">
    <location>
        <begin position="242"/>
        <end position="260"/>
    </location>
</feature>
<dbReference type="EMBL" id="PYZH01000026">
    <property type="protein sequence ID" value="PTF15754.1"/>
    <property type="molecule type" value="Genomic_DNA"/>
</dbReference>
<reference evidence="4 5" key="1">
    <citation type="journal article" date="2016" name="Front. Microbiol.">
        <title>Comprehensive Phylogenetic Analysis of Bovine Non-aureus Staphylococci Species Based on Whole-Genome Sequencing.</title>
        <authorList>
            <person name="Naushad S."/>
            <person name="Barkema H.W."/>
            <person name="Luby C."/>
            <person name="Condas L.A."/>
            <person name="Nobrega D.B."/>
            <person name="Carson D.A."/>
            <person name="De Buck J."/>
        </authorList>
    </citation>
    <scope>NUCLEOTIDE SEQUENCE [LARGE SCALE GENOMIC DNA]</scope>
    <source>
        <strain evidence="4 5">SNUC 4143</strain>
    </source>
</reference>
<feature type="compositionally biased region" description="Low complexity" evidence="1">
    <location>
        <begin position="158"/>
        <end position="212"/>
    </location>
</feature>
<evidence type="ECO:0000313" key="4">
    <source>
        <dbReference type="EMBL" id="PTF15754.1"/>
    </source>
</evidence>
<keyword evidence="3" id="KW-0732">Signal</keyword>
<dbReference type="NCBIfam" id="TIGR01167">
    <property type="entry name" value="LPXTG_anchor"/>
    <property type="match status" value="1"/>
</dbReference>
<evidence type="ECO:0008006" key="6">
    <source>
        <dbReference type="Google" id="ProtNLM"/>
    </source>
</evidence>
<organism evidence="4 5">
    <name type="scientific">Staphylococcus devriesei</name>
    <dbReference type="NCBI Taxonomy" id="586733"/>
    <lineage>
        <taxon>Bacteria</taxon>
        <taxon>Bacillati</taxon>
        <taxon>Bacillota</taxon>
        <taxon>Bacilli</taxon>
        <taxon>Bacillales</taxon>
        <taxon>Staphylococcaceae</taxon>
        <taxon>Staphylococcus</taxon>
    </lineage>
</organism>
<feature type="compositionally biased region" description="Polar residues" evidence="1">
    <location>
        <begin position="213"/>
        <end position="236"/>
    </location>
</feature>
<name>A0A2T4L1S1_9STAP</name>
<feature type="signal peptide" evidence="3">
    <location>
        <begin position="1"/>
        <end position="28"/>
    </location>
</feature>
<keyword evidence="2" id="KW-0812">Transmembrane</keyword>
<evidence type="ECO:0000256" key="2">
    <source>
        <dbReference type="SAM" id="Phobius"/>
    </source>
</evidence>
<keyword evidence="2" id="KW-1133">Transmembrane helix</keyword>
<feature type="chain" id="PRO_5015675259" description="LPXTG cell wall anchor domain-containing protein" evidence="3">
    <location>
        <begin position="29"/>
        <end position="266"/>
    </location>
</feature>
<comment type="caution">
    <text evidence="4">The sequence shown here is derived from an EMBL/GenBank/DDBJ whole genome shotgun (WGS) entry which is preliminary data.</text>
</comment>
<evidence type="ECO:0000313" key="5">
    <source>
        <dbReference type="Proteomes" id="UP000243350"/>
    </source>
</evidence>